<comment type="caution">
    <text evidence="2">The sequence shown here is derived from an EMBL/GenBank/DDBJ whole genome shotgun (WGS) entry which is preliminary data.</text>
</comment>
<proteinExistence type="predicted"/>
<feature type="transmembrane region" description="Helical" evidence="1">
    <location>
        <begin position="72"/>
        <end position="93"/>
    </location>
</feature>
<name>A0AA37W3V6_9GAMM</name>
<feature type="transmembrane region" description="Helical" evidence="1">
    <location>
        <begin position="332"/>
        <end position="354"/>
    </location>
</feature>
<feature type="transmembrane region" description="Helical" evidence="1">
    <location>
        <begin position="128"/>
        <end position="148"/>
    </location>
</feature>
<dbReference type="Proteomes" id="UP001161408">
    <property type="component" value="Unassembled WGS sequence"/>
</dbReference>
<feature type="transmembrane region" description="Helical" evidence="1">
    <location>
        <begin position="299"/>
        <end position="320"/>
    </location>
</feature>
<keyword evidence="1" id="KW-0812">Transmembrane</keyword>
<dbReference type="EMBL" id="BSNE01000009">
    <property type="protein sequence ID" value="GLQ02450.1"/>
    <property type="molecule type" value="Genomic_DNA"/>
</dbReference>
<evidence type="ECO:0000256" key="1">
    <source>
        <dbReference type="SAM" id="Phobius"/>
    </source>
</evidence>
<feature type="transmembrane region" description="Helical" evidence="1">
    <location>
        <begin position="37"/>
        <end position="60"/>
    </location>
</feature>
<reference evidence="2" key="2">
    <citation type="submission" date="2023-01" db="EMBL/GenBank/DDBJ databases">
        <title>Draft genome sequence of Pseudoalteromonas tetraodonis strain NBRC 103034.</title>
        <authorList>
            <person name="Sun Q."/>
            <person name="Mori K."/>
        </authorList>
    </citation>
    <scope>NUCLEOTIDE SEQUENCE</scope>
    <source>
        <strain evidence="2">NBRC 103034</strain>
    </source>
</reference>
<feature type="transmembrane region" description="Helical" evidence="1">
    <location>
        <begin position="193"/>
        <end position="213"/>
    </location>
</feature>
<organism evidence="2 3">
    <name type="scientific">Pseudoalteromonas tetraodonis GFC</name>
    <dbReference type="NCBI Taxonomy" id="1315271"/>
    <lineage>
        <taxon>Bacteria</taxon>
        <taxon>Pseudomonadati</taxon>
        <taxon>Pseudomonadota</taxon>
        <taxon>Gammaproteobacteria</taxon>
        <taxon>Alteromonadales</taxon>
        <taxon>Pseudoalteromonadaceae</taxon>
        <taxon>Pseudoalteromonas</taxon>
    </lineage>
</organism>
<dbReference type="AlphaFoldDB" id="A0AA37W3V6"/>
<feature type="transmembrane region" description="Helical" evidence="1">
    <location>
        <begin position="99"/>
        <end position="116"/>
    </location>
</feature>
<accession>A0AA37W3V6</accession>
<protein>
    <submittedName>
        <fullName evidence="2">Uncharacterized protein</fullName>
    </submittedName>
</protein>
<gene>
    <name evidence="2" type="ORF">GCM10007914_13310</name>
</gene>
<sequence length="397" mass="44615">MFKRLTVLISTGLPGLIRLLVFLVVETEYNLIDFGHFASDLSLVQLISFFTAISWAALVMTTVTQSEQPERALFKVMNTGVVYLLLFCLIPFVLYKLDIIKDSLGTICFIVGWMFYQISRHYIITKKEFTRIIIFDSLNLLLFIIVLFLGVTPLIALTLSHLTFVVFNLPKLKHYSLSLVTIEQQLNGLKNGLSTFLLGLGVYSLPVIFGLVLGAEYSVLMGLSTSLLIMIQLVPRSISAYFLPTISKTLLSDKTFALKMHRQQVFYTIISTALLSALGIIFVYFVYKLAIFEVVLIDGALSLIFLLLFNIVITVLAFPFSDLLMSHGNFKVNLTGSFIYSLVVTAALILFLIYGDNTLHATLLMVAYSFSGCMRFLYVFHNARKLLFIGKSELLNA</sequence>
<keyword evidence="3" id="KW-1185">Reference proteome</keyword>
<evidence type="ECO:0000313" key="2">
    <source>
        <dbReference type="EMBL" id="GLQ02450.1"/>
    </source>
</evidence>
<keyword evidence="1" id="KW-1133">Transmembrane helix</keyword>
<feature type="transmembrane region" description="Helical" evidence="1">
    <location>
        <begin position="360"/>
        <end position="380"/>
    </location>
</feature>
<keyword evidence="1" id="KW-0472">Membrane</keyword>
<evidence type="ECO:0000313" key="3">
    <source>
        <dbReference type="Proteomes" id="UP001161408"/>
    </source>
</evidence>
<reference evidence="2" key="1">
    <citation type="journal article" date="2014" name="Int. J. Syst. Evol. Microbiol.">
        <title>Complete genome sequence of Corynebacterium casei LMG S-19264T (=DSM 44701T), isolated from a smear-ripened cheese.</title>
        <authorList>
            <consortium name="US DOE Joint Genome Institute (JGI-PGF)"/>
            <person name="Walter F."/>
            <person name="Albersmeier A."/>
            <person name="Kalinowski J."/>
            <person name="Ruckert C."/>
        </authorList>
    </citation>
    <scope>NUCLEOTIDE SEQUENCE</scope>
    <source>
        <strain evidence="2">NBRC 103034</strain>
    </source>
</reference>
<feature type="transmembrane region" description="Helical" evidence="1">
    <location>
        <begin position="265"/>
        <end position="287"/>
    </location>
</feature>
<feature type="transmembrane region" description="Helical" evidence="1">
    <location>
        <begin position="7"/>
        <end position="25"/>
    </location>
</feature>